<protein>
    <submittedName>
        <fullName evidence="1">Uncharacterized protein</fullName>
    </submittedName>
</protein>
<keyword evidence="2" id="KW-1185">Reference proteome</keyword>
<dbReference type="RefSeq" id="WP_190348940.1">
    <property type="nucleotide sequence ID" value="NZ_JACJPY010000001.1"/>
</dbReference>
<proteinExistence type="predicted"/>
<gene>
    <name evidence="1" type="ORF">H6F44_00415</name>
</gene>
<dbReference type="EMBL" id="JACJPY010000001">
    <property type="protein sequence ID" value="MBD2148598.1"/>
    <property type="molecule type" value="Genomic_DNA"/>
</dbReference>
<evidence type="ECO:0000313" key="1">
    <source>
        <dbReference type="EMBL" id="MBD2148598.1"/>
    </source>
</evidence>
<reference evidence="1" key="1">
    <citation type="journal article" date="2015" name="ISME J.">
        <title>Draft Genome Sequence of Streptomyces incarnatus NRRL8089, which Produces the Nucleoside Antibiotic Sinefungin.</title>
        <authorList>
            <person name="Oshima K."/>
            <person name="Hattori M."/>
            <person name="Shimizu H."/>
            <person name="Fukuda K."/>
            <person name="Nemoto M."/>
            <person name="Inagaki K."/>
            <person name="Tamura T."/>
        </authorList>
    </citation>
    <scope>NUCLEOTIDE SEQUENCE</scope>
    <source>
        <strain evidence="1">FACHB-1277</strain>
    </source>
</reference>
<evidence type="ECO:0000313" key="2">
    <source>
        <dbReference type="Proteomes" id="UP000631421"/>
    </source>
</evidence>
<reference evidence="1" key="2">
    <citation type="submission" date="2020-08" db="EMBL/GenBank/DDBJ databases">
        <authorList>
            <person name="Chen M."/>
            <person name="Teng W."/>
            <person name="Zhao L."/>
            <person name="Hu C."/>
            <person name="Zhou Y."/>
            <person name="Han B."/>
            <person name="Song L."/>
            <person name="Shu W."/>
        </authorList>
    </citation>
    <scope>NUCLEOTIDE SEQUENCE</scope>
    <source>
        <strain evidence="1">FACHB-1277</strain>
    </source>
</reference>
<dbReference type="Proteomes" id="UP000631421">
    <property type="component" value="Unassembled WGS sequence"/>
</dbReference>
<sequence>MNNKKLDSFQFNHQVFSVTSLTKEDTEDKTYWLHKSPRDRLIALEYLRQIMYSYDPNTTRLQRVFEIAQLPPR</sequence>
<name>A0A926UPT2_9CYAN</name>
<accession>A0A926UPT2</accession>
<comment type="caution">
    <text evidence="1">The sequence shown here is derived from an EMBL/GenBank/DDBJ whole genome shotgun (WGS) entry which is preliminary data.</text>
</comment>
<dbReference type="AlphaFoldDB" id="A0A926UPT2"/>
<organism evidence="1 2">
    <name type="scientific">Pseudanabaena cinerea FACHB-1277</name>
    <dbReference type="NCBI Taxonomy" id="2949581"/>
    <lineage>
        <taxon>Bacteria</taxon>
        <taxon>Bacillati</taxon>
        <taxon>Cyanobacteriota</taxon>
        <taxon>Cyanophyceae</taxon>
        <taxon>Pseudanabaenales</taxon>
        <taxon>Pseudanabaenaceae</taxon>
        <taxon>Pseudanabaena</taxon>
        <taxon>Pseudanabaena cinerea</taxon>
    </lineage>
</organism>